<organism evidence="3 4">
    <name type="scientific">Mycena rosella</name>
    <name type="common">Pink bonnet</name>
    <name type="synonym">Agaricus rosellus</name>
    <dbReference type="NCBI Taxonomy" id="1033263"/>
    <lineage>
        <taxon>Eukaryota</taxon>
        <taxon>Fungi</taxon>
        <taxon>Dikarya</taxon>
        <taxon>Basidiomycota</taxon>
        <taxon>Agaricomycotina</taxon>
        <taxon>Agaricomycetes</taxon>
        <taxon>Agaricomycetidae</taxon>
        <taxon>Agaricales</taxon>
        <taxon>Marasmiineae</taxon>
        <taxon>Mycenaceae</taxon>
        <taxon>Mycena</taxon>
    </lineage>
</organism>
<proteinExistence type="predicted"/>
<dbReference type="GO" id="GO:0008270">
    <property type="term" value="F:zinc ion binding"/>
    <property type="evidence" value="ECO:0007669"/>
    <property type="project" value="InterPro"/>
</dbReference>
<feature type="domain" description="Xylanolytic transcriptional activator regulatory" evidence="2">
    <location>
        <begin position="24"/>
        <end position="116"/>
    </location>
</feature>
<feature type="non-terminal residue" evidence="3">
    <location>
        <position position="1"/>
    </location>
</feature>
<keyword evidence="1" id="KW-0539">Nucleus</keyword>
<comment type="caution">
    <text evidence="3">The sequence shown here is derived from an EMBL/GenBank/DDBJ whole genome shotgun (WGS) entry which is preliminary data.</text>
</comment>
<gene>
    <name evidence="3" type="ORF">B0H17DRAFT_946939</name>
</gene>
<dbReference type="PANTHER" id="PTHR46910">
    <property type="entry name" value="TRANSCRIPTION FACTOR PDR1"/>
    <property type="match status" value="1"/>
</dbReference>
<dbReference type="GO" id="GO:0006351">
    <property type="term" value="P:DNA-templated transcription"/>
    <property type="evidence" value="ECO:0007669"/>
    <property type="project" value="InterPro"/>
</dbReference>
<evidence type="ECO:0000256" key="1">
    <source>
        <dbReference type="ARBA" id="ARBA00023242"/>
    </source>
</evidence>
<dbReference type="Proteomes" id="UP001221757">
    <property type="component" value="Unassembled WGS sequence"/>
</dbReference>
<sequence>WEKLIIDAPQHVFPDDDLLTSLVNLYFERINPIIGILHSPTFRQSIAEGLHFRDQAFGAVVLAVCSVASRYSDDPRVLLDGVNSELSCGWKWFHQVHPLPASFSPEPSLHQLQLLFVRLLSIK</sequence>
<evidence type="ECO:0000259" key="2">
    <source>
        <dbReference type="Pfam" id="PF04082"/>
    </source>
</evidence>
<evidence type="ECO:0000313" key="3">
    <source>
        <dbReference type="EMBL" id="KAJ7674131.1"/>
    </source>
</evidence>
<dbReference type="CDD" id="cd12148">
    <property type="entry name" value="fungal_TF_MHR"/>
    <property type="match status" value="1"/>
</dbReference>
<dbReference type="EMBL" id="JARKIE010000159">
    <property type="protein sequence ID" value="KAJ7674131.1"/>
    <property type="molecule type" value="Genomic_DNA"/>
</dbReference>
<reference evidence="3" key="1">
    <citation type="submission" date="2023-03" db="EMBL/GenBank/DDBJ databases">
        <title>Massive genome expansion in bonnet fungi (Mycena s.s.) driven by repeated elements and novel gene families across ecological guilds.</title>
        <authorList>
            <consortium name="Lawrence Berkeley National Laboratory"/>
            <person name="Harder C.B."/>
            <person name="Miyauchi S."/>
            <person name="Viragh M."/>
            <person name="Kuo A."/>
            <person name="Thoen E."/>
            <person name="Andreopoulos B."/>
            <person name="Lu D."/>
            <person name="Skrede I."/>
            <person name="Drula E."/>
            <person name="Henrissat B."/>
            <person name="Morin E."/>
            <person name="Kohler A."/>
            <person name="Barry K."/>
            <person name="LaButti K."/>
            <person name="Morin E."/>
            <person name="Salamov A."/>
            <person name="Lipzen A."/>
            <person name="Mereny Z."/>
            <person name="Hegedus B."/>
            <person name="Baldrian P."/>
            <person name="Stursova M."/>
            <person name="Weitz H."/>
            <person name="Taylor A."/>
            <person name="Grigoriev I.V."/>
            <person name="Nagy L.G."/>
            <person name="Martin F."/>
            <person name="Kauserud H."/>
        </authorList>
    </citation>
    <scope>NUCLEOTIDE SEQUENCE</scope>
    <source>
        <strain evidence="3">CBHHK067</strain>
    </source>
</reference>
<dbReference type="Pfam" id="PF04082">
    <property type="entry name" value="Fungal_trans"/>
    <property type="match status" value="1"/>
</dbReference>
<dbReference type="InterPro" id="IPR050987">
    <property type="entry name" value="AtrR-like"/>
</dbReference>
<dbReference type="InterPro" id="IPR007219">
    <property type="entry name" value="XnlR_reg_dom"/>
</dbReference>
<dbReference type="GO" id="GO:0003677">
    <property type="term" value="F:DNA binding"/>
    <property type="evidence" value="ECO:0007669"/>
    <property type="project" value="InterPro"/>
</dbReference>
<dbReference type="AlphaFoldDB" id="A0AAD7GBK6"/>
<dbReference type="GO" id="GO:0003700">
    <property type="term" value="F:DNA-binding transcription factor activity"/>
    <property type="evidence" value="ECO:0007669"/>
    <property type="project" value="InterPro"/>
</dbReference>
<name>A0AAD7GBK6_MYCRO</name>
<evidence type="ECO:0000313" key="4">
    <source>
        <dbReference type="Proteomes" id="UP001221757"/>
    </source>
</evidence>
<accession>A0AAD7GBK6</accession>
<protein>
    <recommendedName>
        <fullName evidence="2">Xylanolytic transcriptional activator regulatory domain-containing protein</fullName>
    </recommendedName>
</protein>
<dbReference type="PANTHER" id="PTHR46910:SF1">
    <property type="entry name" value="MISCELLANEOUS ZN(II)2CYS6 TRANSCRIPTION FACTOR (EUROFUNG)-RELATED"/>
    <property type="match status" value="1"/>
</dbReference>
<keyword evidence="4" id="KW-1185">Reference proteome</keyword>